<dbReference type="GeneID" id="8109196"/>
<dbReference type="STRING" id="441959.B8MD96"/>
<evidence type="ECO:0008006" key="4">
    <source>
        <dbReference type="Google" id="ProtNLM"/>
    </source>
</evidence>
<dbReference type="PhylomeDB" id="B8MD96"/>
<dbReference type="HOGENOM" id="CLU_131086_0_0_1"/>
<gene>
    <name evidence="2" type="ORF">TSTA_114340</name>
</gene>
<dbReference type="RefSeq" id="XP_002481613.1">
    <property type="nucleotide sequence ID" value="XM_002481568.1"/>
</dbReference>
<dbReference type="Proteomes" id="UP000001745">
    <property type="component" value="Unassembled WGS sequence"/>
</dbReference>
<reference evidence="3" key="1">
    <citation type="journal article" date="2015" name="Genome Announc.">
        <title>Genome sequence of the AIDS-associated pathogen Penicillium marneffei (ATCC18224) and its near taxonomic relative Talaromyces stipitatus (ATCC10500).</title>
        <authorList>
            <person name="Nierman W.C."/>
            <person name="Fedorova-Abrams N.D."/>
            <person name="Andrianopoulos A."/>
        </authorList>
    </citation>
    <scope>NUCLEOTIDE SEQUENCE [LARGE SCALE GENOMIC DNA]</scope>
    <source>
        <strain evidence="3">ATCC 10500 / CBS 375.48 / QM 6759 / NRRL 1006</strain>
    </source>
</reference>
<feature type="transmembrane region" description="Helical" evidence="1">
    <location>
        <begin position="147"/>
        <end position="169"/>
    </location>
</feature>
<protein>
    <recommendedName>
        <fullName evidence="4">DUF1772-domain-containing protein</fullName>
    </recommendedName>
</protein>
<evidence type="ECO:0000313" key="2">
    <source>
        <dbReference type="EMBL" id="EED17621.1"/>
    </source>
</evidence>
<keyword evidence="3" id="KW-1185">Reference proteome</keyword>
<dbReference type="InParanoid" id="B8MD96"/>
<sequence>MSSLQPLSSLTISSFLPPLPLLGLITSTNALVYAYSEHIFLNPLSDPNVVPAATIRHVWHKCFPSGFALVASSRIGSILSGVAGYRASETGSTAETLYAAAIAFTVVHFVFLPWTRVHLMPILDKNPTKESDEKIHERNKNFVQLDAIRTFASEIPAFLCFLGATLSYLRL</sequence>
<dbReference type="AlphaFoldDB" id="B8MD96"/>
<accession>B8MD96</accession>
<keyword evidence="1" id="KW-1133">Transmembrane helix</keyword>
<proteinExistence type="predicted"/>
<evidence type="ECO:0000313" key="3">
    <source>
        <dbReference type="Proteomes" id="UP000001745"/>
    </source>
</evidence>
<keyword evidence="1" id="KW-0812">Transmembrane</keyword>
<evidence type="ECO:0000256" key="1">
    <source>
        <dbReference type="SAM" id="Phobius"/>
    </source>
</evidence>
<dbReference type="EMBL" id="EQ962655">
    <property type="protein sequence ID" value="EED17621.1"/>
    <property type="molecule type" value="Genomic_DNA"/>
</dbReference>
<feature type="transmembrane region" description="Helical" evidence="1">
    <location>
        <begin position="97"/>
        <end position="115"/>
    </location>
</feature>
<dbReference type="VEuPathDB" id="FungiDB:TSTA_114340"/>
<name>B8MD96_TALSN</name>
<dbReference type="OrthoDB" id="1523883at2759"/>
<feature type="transmembrane region" description="Helical" evidence="1">
    <location>
        <begin position="12"/>
        <end position="35"/>
    </location>
</feature>
<keyword evidence="1" id="KW-0472">Membrane</keyword>
<organism evidence="2 3">
    <name type="scientific">Talaromyces stipitatus (strain ATCC 10500 / CBS 375.48 / QM 6759 / NRRL 1006)</name>
    <name type="common">Penicillium stipitatum</name>
    <dbReference type="NCBI Taxonomy" id="441959"/>
    <lineage>
        <taxon>Eukaryota</taxon>
        <taxon>Fungi</taxon>
        <taxon>Dikarya</taxon>
        <taxon>Ascomycota</taxon>
        <taxon>Pezizomycotina</taxon>
        <taxon>Eurotiomycetes</taxon>
        <taxon>Eurotiomycetidae</taxon>
        <taxon>Eurotiales</taxon>
        <taxon>Trichocomaceae</taxon>
        <taxon>Talaromyces</taxon>
        <taxon>Talaromyces sect. Talaromyces</taxon>
    </lineage>
</organism>